<dbReference type="SUPFAM" id="SSF51419">
    <property type="entry name" value="PLP-binding barrel"/>
    <property type="match status" value="1"/>
</dbReference>
<dbReference type="Gene3D" id="3.20.20.10">
    <property type="entry name" value="Alanine racemase"/>
    <property type="match status" value="1"/>
</dbReference>
<dbReference type="PANTHER" id="PTHR43727:SF2">
    <property type="entry name" value="GROUP IV DECARBOXYLASE"/>
    <property type="match status" value="1"/>
</dbReference>
<keyword evidence="5" id="KW-1185">Reference proteome</keyword>
<dbReference type="GO" id="GO:0009089">
    <property type="term" value="P:lysine biosynthetic process via diaminopimelate"/>
    <property type="evidence" value="ECO:0007669"/>
    <property type="project" value="TreeGrafter"/>
</dbReference>
<feature type="domain" description="Orn/DAP/Arg decarboxylase 2 N-terminal" evidence="3">
    <location>
        <begin position="29"/>
        <end position="259"/>
    </location>
</feature>
<name>A0A6N7URR1_9FIRM</name>
<evidence type="ECO:0000313" key="4">
    <source>
        <dbReference type="EMBL" id="MSR93433.1"/>
    </source>
</evidence>
<evidence type="ECO:0000259" key="3">
    <source>
        <dbReference type="Pfam" id="PF02784"/>
    </source>
</evidence>
<dbReference type="EMBL" id="VULY01000018">
    <property type="protein sequence ID" value="MSR93433.1"/>
    <property type="molecule type" value="Genomic_DNA"/>
</dbReference>
<dbReference type="Gene3D" id="2.40.37.10">
    <property type="entry name" value="Lyase, Ornithine Decarboxylase, Chain A, domain 1"/>
    <property type="match status" value="1"/>
</dbReference>
<protein>
    <submittedName>
        <fullName evidence="4">Diaminopimelate decarboxylase</fullName>
    </submittedName>
</protein>
<dbReference type="PANTHER" id="PTHR43727">
    <property type="entry name" value="DIAMINOPIMELATE DECARBOXYLASE"/>
    <property type="match status" value="1"/>
</dbReference>
<organism evidence="4 5">
    <name type="scientific">Suipraeoptans intestinalis</name>
    <dbReference type="NCBI Taxonomy" id="2606628"/>
    <lineage>
        <taxon>Bacteria</taxon>
        <taxon>Bacillati</taxon>
        <taxon>Bacillota</taxon>
        <taxon>Clostridia</taxon>
        <taxon>Lachnospirales</taxon>
        <taxon>Lachnospiraceae</taxon>
        <taxon>Suipraeoptans</taxon>
    </lineage>
</organism>
<proteinExistence type="predicted"/>
<evidence type="ECO:0000256" key="2">
    <source>
        <dbReference type="ARBA" id="ARBA00022898"/>
    </source>
</evidence>
<evidence type="ECO:0000256" key="1">
    <source>
        <dbReference type="ARBA" id="ARBA00001933"/>
    </source>
</evidence>
<dbReference type="InterPro" id="IPR022644">
    <property type="entry name" value="De-COase2_N"/>
</dbReference>
<dbReference type="Pfam" id="PF02784">
    <property type="entry name" value="Orn_Arg_deC_N"/>
    <property type="match status" value="1"/>
</dbReference>
<dbReference type="InterPro" id="IPR029066">
    <property type="entry name" value="PLP-binding_barrel"/>
</dbReference>
<dbReference type="GO" id="GO:0008836">
    <property type="term" value="F:diaminopimelate decarboxylase activity"/>
    <property type="evidence" value="ECO:0007669"/>
    <property type="project" value="TreeGrafter"/>
</dbReference>
<accession>A0A6N7URR1</accession>
<dbReference type="Proteomes" id="UP000434409">
    <property type="component" value="Unassembled WGS sequence"/>
</dbReference>
<dbReference type="InterPro" id="IPR009006">
    <property type="entry name" value="Ala_racemase/Decarboxylase_C"/>
</dbReference>
<sequence>MRGMDMKVEELRKMGPWETPMYLFDLELFRERVRLFRRGMGEQTGLCFAMKANPFLVGRIYQDVDRIEVCSMGEYRICQKIGIPPEKVLISGVLKKEEDLEEILEHYGSRCFYTAESYGQLRQLKAWGQAHGQKIRVYPRLTSGNQFGVDEEEMIRMLQEIRETDCLELQGIHYFSGTQKRSMKKAGKELEYLDDFLERAEKEASVSIKEVEYGPGFAVSYFENQEDKTQEDVEILADAIRKMRWQGKTTLEMGRALAATCGYYMTTVRELKQSQGKRYCLVDGGIHQINYDGQIRGMYIPKVQLLKKDPQKKEVPVGKEEASGMQVDTGKEAVHNRKDLKEWIVCGSLCTINDVLVQKLQAEDLECGDILVFERAGAYAMTEGMSLFLSHELPKVVIYDGEAGLETIREEIQTYGLNSEESRRES</sequence>
<evidence type="ECO:0000313" key="5">
    <source>
        <dbReference type="Proteomes" id="UP000434409"/>
    </source>
</evidence>
<dbReference type="SUPFAM" id="SSF50621">
    <property type="entry name" value="Alanine racemase C-terminal domain-like"/>
    <property type="match status" value="1"/>
</dbReference>
<keyword evidence="2" id="KW-0663">Pyridoxal phosphate</keyword>
<comment type="cofactor">
    <cofactor evidence="1">
        <name>pyridoxal 5'-phosphate</name>
        <dbReference type="ChEBI" id="CHEBI:597326"/>
    </cofactor>
</comment>
<dbReference type="AlphaFoldDB" id="A0A6N7URR1"/>
<comment type="caution">
    <text evidence="4">The sequence shown here is derived from an EMBL/GenBank/DDBJ whole genome shotgun (WGS) entry which is preliminary data.</text>
</comment>
<gene>
    <name evidence="4" type="ORF">FYJ34_03895</name>
</gene>
<reference evidence="4 5" key="1">
    <citation type="submission" date="2019-08" db="EMBL/GenBank/DDBJ databases">
        <title>In-depth cultivation of the pig gut microbiome towards novel bacterial diversity and tailored functional studies.</title>
        <authorList>
            <person name="Wylensek D."/>
            <person name="Hitch T.C.A."/>
            <person name="Clavel T."/>
        </authorList>
    </citation>
    <scope>NUCLEOTIDE SEQUENCE [LARGE SCALE GENOMIC DNA]</scope>
    <source>
        <strain evidence="4 5">68-1-5</strain>
    </source>
</reference>